<dbReference type="InterPro" id="IPR029021">
    <property type="entry name" value="Prot-tyrosine_phosphatase-like"/>
</dbReference>
<dbReference type="Pfam" id="PF13350">
    <property type="entry name" value="Y_phosphatase3"/>
    <property type="match status" value="1"/>
</dbReference>
<evidence type="ECO:0000256" key="1">
    <source>
        <dbReference type="ARBA" id="ARBA00009580"/>
    </source>
</evidence>
<dbReference type="SUPFAM" id="SSF52799">
    <property type="entry name" value="(Phosphotyrosine protein) phosphatases II"/>
    <property type="match status" value="1"/>
</dbReference>
<dbReference type="EMBL" id="CP147251">
    <property type="protein sequence ID" value="WYJ77165.1"/>
    <property type="molecule type" value="Genomic_DNA"/>
</dbReference>
<dbReference type="InterPro" id="IPR000387">
    <property type="entry name" value="Tyr_Pase_dom"/>
</dbReference>
<reference evidence="3 4" key="1">
    <citation type="submission" date="2024-03" db="EMBL/GenBank/DDBJ databases">
        <title>The Genome Sequence of Enterococcus sp. DIV2402.</title>
        <authorList>
            <consortium name="The Broad Institute Genomics Platform"/>
            <consortium name="The Broad Institute Microbial Omics Core"/>
            <consortium name="The Broad Institute Genomic Center for Infectious Diseases"/>
            <person name="Earl A."/>
            <person name="Manson A."/>
            <person name="Gilmore M."/>
            <person name="Schwartman J."/>
            <person name="Shea T."/>
            <person name="Abouelleil A."/>
            <person name="Cao P."/>
            <person name="Chapman S."/>
            <person name="Cusick C."/>
            <person name="Young S."/>
            <person name="Neafsey D."/>
            <person name="Nusbaum C."/>
            <person name="Birren B."/>
        </authorList>
    </citation>
    <scope>NUCLEOTIDE SEQUENCE [LARGE SCALE GENOMIC DNA]</scope>
    <source>
        <strain evidence="3 4">DIV2402</strain>
    </source>
</reference>
<evidence type="ECO:0000313" key="4">
    <source>
        <dbReference type="Proteomes" id="UP000664701"/>
    </source>
</evidence>
<dbReference type="RefSeq" id="WP_207940670.1">
    <property type="nucleotide sequence ID" value="NZ_CP147251.1"/>
</dbReference>
<name>A0ABZ2SQ82_9ENTE</name>
<dbReference type="Gene3D" id="3.90.190.10">
    <property type="entry name" value="Protein tyrosine phosphatase superfamily"/>
    <property type="match status" value="1"/>
</dbReference>
<feature type="domain" description="Tyrosine specific protein phosphatases" evidence="2">
    <location>
        <begin position="118"/>
        <end position="179"/>
    </location>
</feature>
<organism evidence="3 4">
    <name type="scientific">Candidatus Enterococcus lowellii</name>
    <dbReference type="NCBI Taxonomy" id="2230877"/>
    <lineage>
        <taxon>Bacteria</taxon>
        <taxon>Bacillati</taxon>
        <taxon>Bacillota</taxon>
        <taxon>Bacilli</taxon>
        <taxon>Lactobacillales</taxon>
        <taxon>Enterococcaceae</taxon>
        <taxon>Enterococcus</taxon>
    </lineage>
</organism>
<dbReference type="PANTHER" id="PTHR31126">
    <property type="entry name" value="TYROSINE-PROTEIN PHOSPHATASE"/>
    <property type="match status" value="1"/>
</dbReference>
<dbReference type="Proteomes" id="UP000664701">
    <property type="component" value="Chromosome"/>
</dbReference>
<evidence type="ECO:0000313" key="3">
    <source>
        <dbReference type="EMBL" id="WYJ77165.1"/>
    </source>
</evidence>
<comment type="similarity">
    <text evidence="1">Belongs to the protein-tyrosine phosphatase family.</text>
</comment>
<sequence>MGLRKQVRRLVLDSTLNTRDLGGYMTVNGEVTNFGVVLRSDVPNELTEHDKTILEEYNIKTVIDLRGKTHFEQEINDFSKKEDVDFYNIPMLGGFKELEKINTNHNVNSYETLAELHEEALLEVFTVIANHTEGAILINCKAGKDRTGMISALLLMLCGVPEDDIIADYEISYTLNRKRFEFDEKVPRTSYYLSPPKNMRNFIEYVQKTKKGPEQFLQNLGVSEKQIVSIKKLLLQ</sequence>
<dbReference type="InterPro" id="IPR026893">
    <property type="entry name" value="Tyr/Ser_Pase_IphP-type"/>
</dbReference>
<protein>
    <recommendedName>
        <fullName evidence="2">Tyrosine specific protein phosphatases domain-containing protein</fullName>
    </recommendedName>
</protein>
<evidence type="ECO:0000259" key="2">
    <source>
        <dbReference type="PROSITE" id="PS50056"/>
    </source>
</evidence>
<accession>A0ABZ2SQ82</accession>
<gene>
    <name evidence="3" type="ORF">DOK78_001803</name>
</gene>
<dbReference type="PANTHER" id="PTHR31126:SF1">
    <property type="entry name" value="TYROSINE SPECIFIC PROTEIN PHOSPHATASES DOMAIN-CONTAINING PROTEIN"/>
    <property type="match status" value="1"/>
</dbReference>
<proteinExistence type="inferred from homology"/>
<dbReference type="PROSITE" id="PS50056">
    <property type="entry name" value="TYR_PHOSPHATASE_2"/>
    <property type="match status" value="1"/>
</dbReference>
<keyword evidence="4" id="KW-1185">Reference proteome</keyword>